<proteinExistence type="predicted"/>
<feature type="signal peptide" evidence="5">
    <location>
        <begin position="1"/>
        <end position="26"/>
    </location>
</feature>
<dbReference type="EMBL" id="MAQA01000001">
    <property type="protein sequence ID" value="OCI33160.1"/>
    <property type="molecule type" value="Genomic_DNA"/>
</dbReference>
<dbReference type="InterPro" id="IPR009057">
    <property type="entry name" value="Homeodomain-like_sf"/>
</dbReference>
<accession>A0ABX2Y979</accession>
<reference evidence="7 8" key="1">
    <citation type="submission" date="2016-06" db="EMBL/GenBank/DDBJ databases">
        <title>Genome sequence of Oerskovia enterophila DSM 43852.</title>
        <authorList>
            <person name="Poehlein A."/>
            <person name="Jag V."/>
            <person name="Bengelsdorf F.R."/>
            <person name="Daniel R."/>
            <person name="Duerre P."/>
        </authorList>
    </citation>
    <scope>NUCLEOTIDE SEQUENCE [LARGE SCALE GENOMIC DNA]</scope>
    <source>
        <strain evidence="7 8">DSM 43852</strain>
    </source>
</reference>
<feature type="domain" description="HTH araC/xylS-type" evidence="6">
    <location>
        <begin position="246"/>
        <end position="343"/>
    </location>
</feature>
<keyword evidence="3" id="KW-0804">Transcription</keyword>
<organism evidence="7 8">
    <name type="scientific">Oerskovia enterophila</name>
    <dbReference type="NCBI Taxonomy" id="43678"/>
    <lineage>
        <taxon>Bacteria</taxon>
        <taxon>Bacillati</taxon>
        <taxon>Actinomycetota</taxon>
        <taxon>Actinomycetes</taxon>
        <taxon>Micrococcales</taxon>
        <taxon>Cellulomonadaceae</taxon>
        <taxon>Oerskovia</taxon>
    </lineage>
</organism>
<evidence type="ECO:0000256" key="1">
    <source>
        <dbReference type="ARBA" id="ARBA00023015"/>
    </source>
</evidence>
<evidence type="ECO:0000256" key="5">
    <source>
        <dbReference type="SAM" id="SignalP"/>
    </source>
</evidence>
<sequence>MLAKVMLTFLCRCGIACRIMSLIGQAPPSVPFVPIDMPEGACPAAAQQAEDAAIVAAAREVRSVSTSHFPPSTPGLWPVHVHAFHELLWGTQGVLTVETEHGFFAVPPTIGLWIPAGVAHAVQTAGGTGFYCTYVDADLSVPSTEGAAERHERPAERAGRPVRPARPGAPGPAAPAEGSFVAVLDRAHRTTAVAVPPAARELMVHLFRNDMDPAARRRSERVVVDLLSPVDVTPMVLPMPSDARLESVARRLLDDPADTRSLEAWAREVSVSVRNFSRLFHRETGMTFAQWRIHARVRVAIGLLAGGMPVGTVSRRVGYRTPSAFVQSFRRVLGHTPGWYVASVKADGEHPLASGSDDRPSSALPTWLG</sequence>
<dbReference type="InterPro" id="IPR018062">
    <property type="entry name" value="HTH_AraC-typ_CS"/>
</dbReference>
<feature type="compositionally biased region" description="Basic and acidic residues" evidence="4">
    <location>
        <begin position="147"/>
        <end position="159"/>
    </location>
</feature>
<keyword evidence="2" id="KW-0238">DNA-binding</keyword>
<evidence type="ECO:0000256" key="3">
    <source>
        <dbReference type="ARBA" id="ARBA00023163"/>
    </source>
</evidence>
<feature type="region of interest" description="Disordered" evidence="4">
    <location>
        <begin position="143"/>
        <end position="176"/>
    </location>
</feature>
<name>A0ABX2Y979_9CELL</name>
<comment type="caution">
    <text evidence="7">The sequence shown here is derived from an EMBL/GenBank/DDBJ whole genome shotgun (WGS) entry which is preliminary data.</text>
</comment>
<dbReference type="InterPro" id="IPR011051">
    <property type="entry name" value="RmlC_Cupin_sf"/>
</dbReference>
<evidence type="ECO:0000313" key="7">
    <source>
        <dbReference type="EMBL" id="OCI33160.1"/>
    </source>
</evidence>
<dbReference type="Pfam" id="PF12833">
    <property type="entry name" value="HTH_18"/>
    <property type="match status" value="1"/>
</dbReference>
<keyword evidence="1" id="KW-0805">Transcription regulation</keyword>
<keyword evidence="8" id="KW-1185">Reference proteome</keyword>
<dbReference type="PROSITE" id="PS00041">
    <property type="entry name" value="HTH_ARAC_FAMILY_1"/>
    <property type="match status" value="1"/>
</dbReference>
<protein>
    <submittedName>
        <fullName evidence="7">HTH-type transcriptional repressor of iron protein A</fullName>
    </submittedName>
</protein>
<feature type="region of interest" description="Disordered" evidence="4">
    <location>
        <begin position="350"/>
        <end position="369"/>
    </location>
</feature>
<feature type="chain" id="PRO_5046679241" evidence="5">
    <location>
        <begin position="27"/>
        <end position="369"/>
    </location>
</feature>
<keyword evidence="5" id="KW-0732">Signal</keyword>
<evidence type="ECO:0000313" key="8">
    <source>
        <dbReference type="Proteomes" id="UP000093412"/>
    </source>
</evidence>
<dbReference type="Gene3D" id="1.10.10.60">
    <property type="entry name" value="Homeodomain-like"/>
    <property type="match status" value="2"/>
</dbReference>
<evidence type="ECO:0000256" key="4">
    <source>
        <dbReference type="SAM" id="MobiDB-lite"/>
    </source>
</evidence>
<dbReference type="PANTHER" id="PTHR11019:SF199">
    <property type="entry name" value="HTH-TYPE TRANSCRIPTIONAL REGULATOR NIMR"/>
    <property type="match status" value="1"/>
</dbReference>
<dbReference type="PANTHER" id="PTHR11019">
    <property type="entry name" value="HTH-TYPE TRANSCRIPTIONAL REGULATOR NIMR"/>
    <property type="match status" value="1"/>
</dbReference>
<evidence type="ECO:0000256" key="2">
    <source>
        <dbReference type="ARBA" id="ARBA00023125"/>
    </source>
</evidence>
<dbReference type="SMART" id="SM00342">
    <property type="entry name" value="HTH_ARAC"/>
    <property type="match status" value="1"/>
</dbReference>
<feature type="compositionally biased region" description="Basic and acidic residues" evidence="4">
    <location>
        <begin position="350"/>
        <end position="360"/>
    </location>
</feature>
<gene>
    <name evidence="7" type="primary">ripA_1</name>
    <name evidence="7" type="ORF">OERS_00810</name>
</gene>
<dbReference type="SUPFAM" id="SSF51182">
    <property type="entry name" value="RmlC-like cupins"/>
    <property type="match status" value="1"/>
</dbReference>
<dbReference type="SUPFAM" id="SSF46689">
    <property type="entry name" value="Homeodomain-like"/>
    <property type="match status" value="2"/>
</dbReference>
<dbReference type="InterPro" id="IPR018060">
    <property type="entry name" value="HTH_AraC"/>
</dbReference>
<dbReference type="Proteomes" id="UP000093412">
    <property type="component" value="Unassembled WGS sequence"/>
</dbReference>
<dbReference type="PROSITE" id="PS01124">
    <property type="entry name" value="HTH_ARAC_FAMILY_2"/>
    <property type="match status" value="1"/>
</dbReference>
<evidence type="ECO:0000259" key="6">
    <source>
        <dbReference type="PROSITE" id="PS01124"/>
    </source>
</evidence>